<evidence type="ECO:0000259" key="2">
    <source>
        <dbReference type="PROSITE" id="PS51096"/>
    </source>
</evidence>
<dbReference type="GO" id="GO:0016020">
    <property type="term" value="C:membrane"/>
    <property type="evidence" value="ECO:0007669"/>
    <property type="project" value="InterPro"/>
</dbReference>
<dbReference type="AlphaFoldDB" id="A0A5D0MDJ6"/>
<proteinExistence type="predicted"/>
<protein>
    <recommendedName>
        <fullName evidence="2">PTS EIIA type-4 domain-containing protein</fullName>
    </recommendedName>
</protein>
<dbReference type="SUPFAM" id="SSF53062">
    <property type="entry name" value="PTS system fructose IIA component-like"/>
    <property type="match status" value="1"/>
</dbReference>
<dbReference type="GO" id="GO:0016740">
    <property type="term" value="F:transferase activity"/>
    <property type="evidence" value="ECO:0007669"/>
    <property type="project" value="UniProtKB-KW"/>
</dbReference>
<feature type="domain" description="PTS EIIA type-4" evidence="2">
    <location>
        <begin position="1"/>
        <end position="122"/>
    </location>
</feature>
<keyword evidence="1" id="KW-0808">Transferase</keyword>
<dbReference type="EMBL" id="VSIX01000138">
    <property type="protein sequence ID" value="TYB30422.1"/>
    <property type="molecule type" value="Genomic_DNA"/>
</dbReference>
<dbReference type="InterPro" id="IPR004701">
    <property type="entry name" value="PTS_EIIA_man-typ"/>
</dbReference>
<evidence type="ECO:0000256" key="1">
    <source>
        <dbReference type="ARBA" id="ARBA00022679"/>
    </source>
</evidence>
<evidence type="ECO:0000313" key="4">
    <source>
        <dbReference type="Proteomes" id="UP000324143"/>
    </source>
</evidence>
<dbReference type="Pfam" id="PF03610">
    <property type="entry name" value="EIIA-man"/>
    <property type="match status" value="1"/>
</dbReference>
<organism evidence="3 4">
    <name type="scientific">Candidatus Mcinerneyibacterium aminivorans</name>
    <dbReference type="NCBI Taxonomy" id="2703815"/>
    <lineage>
        <taxon>Bacteria</taxon>
        <taxon>Candidatus Macinerneyibacteriota</taxon>
        <taxon>Candidatus Mcinerneyibacteria</taxon>
        <taxon>Candidatus Mcinerneyibacteriales</taxon>
        <taxon>Candidatus Mcinerneyibacteriaceae</taxon>
        <taxon>Candidatus Mcinerneyibacterium</taxon>
    </lineage>
</organism>
<reference evidence="3" key="1">
    <citation type="submission" date="2019-08" db="EMBL/GenBank/DDBJ databases">
        <title>Genomic characterization of a novel candidate phylum (ARYD3) from a high temperature, high salinity tertiary oil reservoir in north central Oklahoma, USA.</title>
        <authorList>
            <person name="Youssef N.H."/>
            <person name="Yadav A."/>
            <person name="Elshahed M.S."/>
        </authorList>
    </citation>
    <scope>NUCLEOTIDE SEQUENCE [LARGE SCALE GENOMIC DNA]</scope>
    <source>
        <strain evidence="3">ARYD3</strain>
    </source>
</reference>
<accession>A0A5D0MDJ6</accession>
<gene>
    <name evidence="3" type="ORF">FXF47_09325</name>
</gene>
<sequence length="132" mass="15162">MIKGVILTHGDLAESLVKTVNMIMGEHVELYSIPFNFEEGIELFEKRFEEFIMKNQDEEIVIFTDLFGGSCLATARKYLDRKNVHVITNVNLSELIYFSSMKDKLPVKKLINGIVKSGKQVFEVSKRNFRGI</sequence>
<dbReference type="Gene3D" id="3.40.50.510">
    <property type="entry name" value="Phosphotransferase system, mannose-type IIA component"/>
    <property type="match status" value="1"/>
</dbReference>
<dbReference type="PROSITE" id="PS51096">
    <property type="entry name" value="PTS_EIIA_TYPE_4"/>
    <property type="match status" value="1"/>
</dbReference>
<name>A0A5D0MDJ6_9BACT</name>
<dbReference type="InterPro" id="IPR036662">
    <property type="entry name" value="PTS_EIIA_man-typ_sf"/>
</dbReference>
<dbReference type="PANTHER" id="PTHR33799">
    <property type="entry name" value="PTS PERMEASE-RELATED-RELATED"/>
    <property type="match status" value="1"/>
</dbReference>
<comment type="caution">
    <text evidence="3">The sequence shown here is derived from an EMBL/GenBank/DDBJ whole genome shotgun (WGS) entry which is preliminary data.</text>
</comment>
<keyword evidence="4" id="KW-1185">Reference proteome</keyword>
<dbReference type="Proteomes" id="UP000324143">
    <property type="component" value="Unassembled WGS sequence"/>
</dbReference>
<dbReference type="InterPro" id="IPR051471">
    <property type="entry name" value="Bacterial_PTS_sugar_comp"/>
</dbReference>
<evidence type="ECO:0000313" key="3">
    <source>
        <dbReference type="EMBL" id="TYB30422.1"/>
    </source>
</evidence>
<dbReference type="GO" id="GO:0009401">
    <property type="term" value="P:phosphoenolpyruvate-dependent sugar phosphotransferase system"/>
    <property type="evidence" value="ECO:0007669"/>
    <property type="project" value="InterPro"/>
</dbReference>
<dbReference type="PANTHER" id="PTHR33799:SF1">
    <property type="entry name" value="PTS SYSTEM MANNOSE-SPECIFIC EIIAB COMPONENT-RELATED"/>
    <property type="match status" value="1"/>
</dbReference>